<dbReference type="Proteomes" id="UP000030764">
    <property type="component" value="Unassembled WGS sequence"/>
</dbReference>
<evidence type="ECO:0000313" key="3">
    <source>
        <dbReference type="Proteomes" id="UP000030764"/>
    </source>
</evidence>
<feature type="compositionally biased region" description="Polar residues" evidence="1">
    <location>
        <begin position="122"/>
        <end position="132"/>
    </location>
</feature>
<accession>A0A085MCT8</accession>
<evidence type="ECO:0000256" key="1">
    <source>
        <dbReference type="SAM" id="MobiDB-lite"/>
    </source>
</evidence>
<feature type="region of interest" description="Disordered" evidence="1">
    <location>
        <begin position="115"/>
        <end position="142"/>
    </location>
</feature>
<protein>
    <submittedName>
        <fullName evidence="2">Uncharacterized protein</fullName>
    </submittedName>
</protein>
<feature type="non-terminal residue" evidence="2">
    <location>
        <position position="1"/>
    </location>
</feature>
<sequence>GRTVRRLLEDRWRTVTCARLRQLLLHCRLVSLCLTVGRRRQTFLSYFYADMHLKSLLAIMAIVGIVQAMEDINRESFASLLSKSRKPKDGATLAGELNRLKQKGLETERIKQQTLKAVAGRPQSSKAEQTPVKSADGGNALTRTDSNVFQAIEGKKPPPKALIVPSAGANKNSAHAGEKLVELIPPRDMAEYIFDTSDVDAVKAAIDGLVNAKKITEAQAEEYMDAITENLNAMHYELMQQLSKEVARQNEQVDDTFGYMISLADMLSNYYQTEEALYTSAKLLYRLFRTEGDVYAKKKLQKFVEVMQNSVAKGQLSAPVKQNVYEIILRAIKDVNSEIGETSAEASKDSPPLYSYQ</sequence>
<evidence type="ECO:0000313" key="2">
    <source>
        <dbReference type="EMBL" id="KFD55034.1"/>
    </source>
</evidence>
<dbReference type="EMBL" id="KL363203">
    <property type="protein sequence ID" value="KFD55034.1"/>
    <property type="molecule type" value="Genomic_DNA"/>
</dbReference>
<gene>
    <name evidence="2" type="ORF">M513_04216</name>
</gene>
<proteinExistence type="predicted"/>
<dbReference type="AlphaFoldDB" id="A0A085MCT8"/>
<organism evidence="2 3">
    <name type="scientific">Trichuris suis</name>
    <name type="common">pig whipworm</name>
    <dbReference type="NCBI Taxonomy" id="68888"/>
    <lineage>
        <taxon>Eukaryota</taxon>
        <taxon>Metazoa</taxon>
        <taxon>Ecdysozoa</taxon>
        <taxon>Nematoda</taxon>
        <taxon>Enoplea</taxon>
        <taxon>Dorylaimia</taxon>
        <taxon>Trichinellida</taxon>
        <taxon>Trichuridae</taxon>
        <taxon>Trichuris</taxon>
    </lineage>
</organism>
<name>A0A085MCT8_9BILA</name>
<reference evidence="2 3" key="1">
    <citation type="journal article" date="2014" name="Nat. Genet.">
        <title>Genome and transcriptome of the porcine whipworm Trichuris suis.</title>
        <authorList>
            <person name="Jex A.R."/>
            <person name="Nejsum P."/>
            <person name="Schwarz E.M."/>
            <person name="Hu L."/>
            <person name="Young N.D."/>
            <person name="Hall R.S."/>
            <person name="Korhonen P.K."/>
            <person name="Liao S."/>
            <person name="Thamsborg S."/>
            <person name="Xia J."/>
            <person name="Xu P."/>
            <person name="Wang S."/>
            <person name="Scheerlinck J.P."/>
            <person name="Hofmann A."/>
            <person name="Sternberg P.W."/>
            <person name="Wang J."/>
            <person name="Gasser R.B."/>
        </authorList>
    </citation>
    <scope>NUCLEOTIDE SEQUENCE [LARGE SCALE GENOMIC DNA]</scope>
    <source>
        <strain evidence="2">DCEP-RM93M</strain>
    </source>
</reference>
<keyword evidence="3" id="KW-1185">Reference proteome</keyword>